<dbReference type="Proteomes" id="UP000293671">
    <property type="component" value="Unassembled WGS sequence"/>
</dbReference>
<comment type="subcellular location">
    <subcellularLocation>
        <location evidence="1">Membrane</location>
        <topology evidence="1">Multi-pass membrane protein</topology>
    </subcellularLocation>
</comment>
<keyword evidence="3 6" id="KW-0812">Transmembrane</keyword>
<dbReference type="InterPro" id="IPR000620">
    <property type="entry name" value="EamA_dom"/>
</dbReference>
<dbReference type="SUPFAM" id="SSF103481">
    <property type="entry name" value="Multidrug resistance efflux transporter EmrE"/>
    <property type="match status" value="2"/>
</dbReference>
<feature type="domain" description="EamA" evidence="7">
    <location>
        <begin position="15"/>
        <end position="146"/>
    </location>
</feature>
<evidence type="ECO:0000256" key="1">
    <source>
        <dbReference type="ARBA" id="ARBA00004141"/>
    </source>
</evidence>
<evidence type="ECO:0000313" key="9">
    <source>
        <dbReference type="Proteomes" id="UP000293671"/>
    </source>
</evidence>
<feature type="transmembrane region" description="Helical" evidence="6">
    <location>
        <begin position="135"/>
        <end position="154"/>
    </location>
</feature>
<organism evidence="8 9">
    <name type="scientific">Rivibacter subsaxonicus</name>
    <dbReference type="NCBI Taxonomy" id="457575"/>
    <lineage>
        <taxon>Bacteria</taxon>
        <taxon>Pseudomonadati</taxon>
        <taxon>Pseudomonadota</taxon>
        <taxon>Betaproteobacteria</taxon>
        <taxon>Burkholderiales</taxon>
        <taxon>Rivibacter</taxon>
    </lineage>
</organism>
<feature type="transmembrane region" description="Helical" evidence="6">
    <location>
        <begin position="193"/>
        <end position="216"/>
    </location>
</feature>
<dbReference type="GO" id="GO:0016020">
    <property type="term" value="C:membrane"/>
    <property type="evidence" value="ECO:0007669"/>
    <property type="project" value="UniProtKB-SubCell"/>
</dbReference>
<dbReference type="EMBL" id="SHKP01000005">
    <property type="protein sequence ID" value="RZU00702.1"/>
    <property type="molecule type" value="Genomic_DNA"/>
</dbReference>
<keyword evidence="5 6" id="KW-0472">Membrane</keyword>
<evidence type="ECO:0000256" key="2">
    <source>
        <dbReference type="ARBA" id="ARBA00007362"/>
    </source>
</evidence>
<name>A0A4Q7VVK1_9BURK</name>
<evidence type="ECO:0000256" key="5">
    <source>
        <dbReference type="ARBA" id="ARBA00023136"/>
    </source>
</evidence>
<dbReference type="InterPro" id="IPR050638">
    <property type="entry name" value="AA-Vitamin_Transporters"/>
</dbReference>
<dbReference type="Pfam" id="PF00892">
    <property type="entry name" value="EamA"/>
    <property type="match status" value="2"/>
</dbReference>
<reference evidence="8 9" key="1">
    <citation type="submission" date="2019-02" db="EMBL/GenBank/DDBJ databases">
        <title>Genomic Encyclopedia of Type Strains, Phase IV (KMG-IV): sequencing the most valuable type-strain genomes for metagenomic binning, comparative biology and taxonomic classification.</title>
        <authorList>
            <person name="Goeker M."/>
        </authorList>
    </citation>
    <scope>NUCLEOTIDE SEQUENCE [LARGE SCALE GENOMIC DNA]</scope>
    <source>
        <strain evidence="8 9">DSM 19570</strain>
    </source>
</reference>
<evidence type="ECO:0000256" key="6">
    <source>
        <dbReference type="SAM" id="Phobius"/>
    </source>
</evidence>
<evidence type="ECO:0000313" key="8">
    <source>
        <dbReference type="EMBL" id="RZU00702.1"/>
    </source>
</evidence>
<feature type="transmembrane region" description="Helical" evidence="6">
    <location>
        <begin position="16"/>
        <end position="37"/>
    </location>
</feature>
<comment type="similarity">
    <text evidence="2">Belongs to the EamA transporter family.</text>
</comment>
<feature type="transmembrane region" description="Helical" evidence="6">
    <location>
        <begin position="81"/>
        <end position="102"/>
    </location>
</feature>
<feature type="transmembrane region" description="Helical" evidence="6">
    <location>
        <begin position="222"/>
        <end position="242"/>
    </location>
</feature>
<dbReference type="InterPro" id="IPR037185">
    <property type="entry name" value="EmrE-like"/>
</dbReference>
<sequence length="317" mass="33060">MQHASPPNPAADARRGLWLGVLGVFLFALTIPMTRLAGGPASDPQLDPLFVALGRAAVAGLLSLAYLMLTRAPWPTPAQWPPLALTASCVVFGFPLLMGYAVREVDAIHASVISGLLPLATAVMAALVNRQRASLGFWLCALAGTALVIGFAAWRGGGALVVADAWLLGAVLAGALGYVSGARLSAQMKPEQVISWALVLALPMTLPVAIVAWPTAPVRASAWLGFGYVALFSMWLGFFAWYRALALGGALRVSQVQLLQPFLSMLLAVPLLGEKLDLATVGFALAVMGTVWLGRRMPAAGAPAPVPPAKEPRVSSA</sequence>
<dbReference type="RefSeq" id="WP_130431143.1">
    <property type="nucleotide sequence ID" value="NZ_SHKP01000005.1"/>
</dbReference>
<keyword evidence="9" id="KW-1185">Reference proteome</keyword>
<dbReference type="OrthoDB" id="9784288at2"/>
<gene>
    <name evidence="8" type="ORF">EV670_1413</name>
</gene>
<dbReference type="PANTHER" id="PTHR32322:SF2">
    <property type="entry name" value="EAMA DOMAIN-CONTAINING PROTEIN"/>
    <property type="match status" value="1"/>
</dbReference>
<feature type="transmembrane region" description="Helical" evidence="6">
    <location>
        <begin position="160"/>
        <end position="181"/>
    </location>
</feature>
<protein>
    <submittedName>
        <fullName evidence="8">Drug/metabolite transporter (DMT)-like permease</fullName>
    </submittedName>
</protein>
<comment type="caution">
    <text evidence="8">The sequence shown here is derived from an EMBL/GenBank/DDBJ whole genome shotgun (WGS) entry which is preliminary data.</text>
</comment>
<evidence type="ECO:0000256" key="3">
    <source>
        <dbReference type="ARBA" id="ARBA00022692"/>
    </source>
</evidence>
<feature type="transmembrane region" description="Helical" evidence="6">
    <location>
        <begin position="49"/>
        <end position="69"/>
    </location>
</feature>
<feature type="domain" description="EamA" evidence="7">
    <location>
        <begin position="164"/>
        <end position="292"/>
    </location>
</feature>
<dbReference type="AlphaFoldDB" id="A0A4Q7VVK1"/>
<evidence type="ECO:0000256" key="4">
    <source>
        <dbReference type="ARBA" id="ARBA00022989"/>
    </source>
</evidence>
<evidence type="ECO:0000259" key="7">
    <source>
        <dbReference type="Pfam" id="PF00892"/>
    </source>
</evidence>
<keyword evidence="4 6" id="KW-1133">Transmembrane helix</keyword>
<proteinExistence type="inferred from homology"/>
<feature type="transmembrane region" description="Helical" evidence="6">
    <location>
        <begin position="108"/>
        <end position="128"/>
    </location>
</feature>
<dbReference type="PANTHER" id="PTHR32322">
    <property type="entry name" value="INNER MEMBRANE TRANSPORTER"/>
    <property type="match status" value="1"/>
</dbReference>
<accession>A0A4Q7VVK1</accession>